<dbReference type="RefSeq" id="WP_214622777.1">
    <property type="nucleotide sequence ID" value="NZ_JAHGAW010000005.1"/>
</dbReference>
<dbReference type="SUPFAM" id="SSF52799">
    <property type="entry name" value="(Phosphotyrosine protein) phosphatases II"/>
    <property type="match status" value="1"/>
</dbReference>
<evidence type="ECO:0000313" key="3">
    <source>
        <dbReference type="Proteomes" id="UP001138757"/>
    </source>
</evidence>
<name>A0A9X1DBI9_9SPHN</name>
<gene>
    <name evidence="2" type="ORF">KK488_08695</name>
</gene>
<accession>A0A9X1DBI9</accession>
<dbReference type="EMBL" id="JAHGAW010000005">
    <property type="protein sequence ID" value="MBT2187022.1"/>
    <property type="molecule type" value="Genomic_DNA"/>
</dbReference>
<dbReference type="CDD" id="cd14503">
    <property type="entry name" value="PTP-bact"/>
    <property type="match status" value="1"/>
</dbReference>
<dbReference type="Gene3D" id="3.90.190.10">
    <property type="entry name" value="Protein tyrosine phosphatase superfamily"/>
    <property type="match status" value="1"/>
</dbReference>
<dbReference type="Pfam" id="PF04273">
    <property type="entry name" value="BLH_phosphatase"/>
    <property type="match status" value="1"/>
</dbReference>
<keyword evidence="3" id="KW-1185">Reference proteome</keyword>
<protein>
    <submittedName>
        <fullName evidence="2">Protein tyrosine phosphatase family protein</fullName>
    </submittedName>
</protein>
<evidence type="ECO:0000259" key="1">
    <source>
        <dbReference type="Pfam" id="PF04273"/>
    </source>
</evidence>
<sequence>MTDPDDLRNFVRLDDRITTSGRLQEGDPARLAAIGVRHVINLALDDHPEALPDAATHMAQAGLRYTHIPVPFDRPTDAHYRAFVAAIEEGDDPVHVHCIANFRVSAFFYRYHRDARGMDDAEARAIMERVWTPETIEIPHARVWAAFVAPKQAGETA</sequence>
<comment type="caution">
    <text evidence="2">The sequence shown here is derived from an EMBL/GenBank/DDBJ whole genome shotgun (WGS) entry which is preliminary data.</text>
</comment>
<dbReference type="InterPro" id="IPR005939">
    <property type="entry name" value="BLH_phosphatase-like"/>
</dbReference>
<reference evidence="2" key="1">
    <citation type="submission" date="2021-05" db="EMBL/GenBank/DDBJ databases">
        <title>Genome of Sphingobium sp. strain.</title>
        <authorList>
            <person name="Fan R."/>
        </authorList>
    </citation>
    <scope>NUCLEOTIDE SEQUENCE</scope>
    <source>
        <strain evidence="2">H33</strain>
    </source>
</reference>
<proteinExistence type="predicted"/>
<dbReference type="AlphaFoldDB" id="A0A9X1DBI9"/>
<organism evidence="2 3">
    <name type="scientific">Sphingobium nicotianae</name>
    <dbReference type="NCBI Taxonomy" id="2782607"/>
    <lineage>
        <taxon>Bacteria</taxon>
        <taxon>Pseudomonadati</taxon>
        <taxon>Pseudomonadota</taxon>
        <taxon>Alphaproteobacteria</taxon>
        <taxon>Sphingomonadales</taxon>
        <taxon>Sphingomonadaceae</taxon>
        <taxon>Sphingobium</taxon>
    </lineage>
</organism>
<evidence type="ECO:0000313" key="2">
    <source>
        <dbReference type="EMBL" id="MBT2187022.1"/>
    </source>
</evidence>
<dbReference type="GO" id="GO:0016787">
    <property type="term" value="F:hydrolase activity"/>
    <property type="evidence" value="ECO:0007669"/>
    <property type="project" value="InterPro"/>
</dbReference>
<dbReference type="Proteomes" id="UP001138757">
    <property type="component" value="Unassembled WGS sequence"/>
</dbReference>
<dbReference type="InterPro" id="IPR029021">
    <property type="entry name" value="Prot-tyrosine_phosphatase-like"/>
</dbReference>
<feature type="domain" description="Beta-lactamase hydrolase-like protein phosphatase-like" evidence="1">
    <location>
        <begin position="14"/>
        <end position="105"/>
    </location>
</feature>